<evidence type="ECO:0000313" key="1">
    <source>
        <dbReference type="EMBL" id="KAK7491411.1"/>
    </source>
</evidence>
<dbReference type="AlphaFoldDB" id="A0ABD0KVS5"/>
<reference evidence="1 2" key="1">
    <citation type="journal article" date="2023" name="Sci. Data">
        <title>Genome assembly of the Korean intertidal mud-creeper Batillaria attramentaria.</title>
        <authorList>
            <person name="Patra A.K."/>
            <person name="Ho P.T."/>
            <person name="Jun S."/>
            <person name="Lee S.J."/>
            <person name="Kim Y."/>
            <person name="Won Y.J."/>
        </authorList>
    </citation>
    <scope>NUCLEOTIDE SEQUENCE [LARGE SCALE GENOMIC DNA]</scope>
    <source>
        <strain evidence="1">Wonlab-2016</strain>
    </source>
</reference>
<dbReference type="Proteomes" id="UP001519460">
    <property type="component" value="Unassembled WGS sequence"/>
</dbReference>
<protein>
    <submittedName>
        <fullName evidence="1">Uncharacterized protein</fullName>
    </submittedName>
</protein>
<keyword evidence="2" id="KW-1185">Reference proteome</keyword>
<accession>A0ABD0KVS5</accession>
<sequence length="92" mass="10395">MTEAQLGRIADVTCRCYVDSLSQAKILHLYSPSHPLPAESYLLKSTFGKRVFGYKAVWIFSLDKCDVTGSRASWGRHLDFIKWKIFGAASHD</sequence>
<comment type="caution">
    <text evidence="1">The sequence shown here is derived from an EMBL/GenBank/DDBJ whole genome shotgun (WGS) entry which is preliminary data.</text>
</comment>
<organism evidence="1 2">
    <name type="scientific">Batillaria attramentaria</name>
    <dbReference type="NCBI Taxonomy" id="370345"/>
    <lineage>
        <taxon>Eukaryota</taxon>
        <taxon>Metazoa</taxon>
        <taxon>Spiralia</taxon>
        <taxon>Lophotrochozoa</taxon>
        <taxon>Mollusca</taxon>
        <taxon>Gastropoda</taxon>
        <taxon>Caenogastropoda</taxon>
        <taxon>Sorbeoconcha</taxon>
        <taxon>Cerithioidea</taxon>
        <taxon>Batillariidae</taxon>
        <taxon>Batillaria</taxon>
    </lineage>
</organism>
<evidence type="ECO:0000313" key="2">
    <source>
        <dbReference type="Proteomes" id="UP001519460"/>
    </source>
</evidence>
<proteinExistence type="predicted"/>
<gene>
    <name evidence="1" type="ORF">BaRGS_00017389</name>
</gene>
<name>A0ABD0KVS5_9CAEN</name>
<dbReference type="EMBL" id="JACVVK020000115">
    <property type="protein sequence ID" value="KAK7491411.1"/>
    <property type="molecule type" value="Genomic_DNA"/>
</dbReference>